<dbReference type="Proteomes" id="UP000790709">
    <property type="component" value="Unassembled WGS sequence"/>
</dbReference>
<accession>A0ACB8BFV9</accession>
<organism evidence="1 2">
    <name type="scientific">Leucogyrophana mollusca</name>
    <dbReference type="NCBI Taxonomy" id="85980"/>
    <lineage>
        <taxon>Eukaryota</taxon>
        <taxon>Fungi</taxon>
        <taxon>Dikarya</taxon>
        <taxon>Basidiomycota</taxon>
        <taxon>Agaricomycotina</taxon>
        <taxon>Agaricomycetes</taxon>
        <taxon>Agaricomycetidae</taxon>
        <taxon>Boletales</taxon>
        <taxon>Boletales incertae sedis</taxon>
        <taxon>Leucogyrophana</taxon>
    </lineage>
</organism>
<protein>
    <submittedName>
        <fullName evidence="1">Uncharacterized protein</fullName>
    </submittedName>
</protein>
<dbReference type="EMBL" id="MU266434">
    <property type="protein sequence ID" value="KAH7924076.1"/>
    <property type="molecule type" value="Genomic_DNA"/>
</dbReference>
<keyword evidence="2" id="KW-1185">Reference proteome</keyword>
<gene>
    <name evidence="1" type="ORF">BV22DRAFT_1130117</name>
</gene>
<reference evidence="1" key="1">
    <citation type="journal article" date="2021" name="New Phytol.">
        <title>Evolutionary innovations through gain and loss of genes in the ectomycorrhizal Boletales.</title>
        <authorList>
            <person name="Wu G."/>
            <person name="Miyauchi S."/>
            <person name="Morin E."/>
            <person name="Kuo A."/>
            <person name="Drula E."/>
            <person name="Varga T."/>
            <person name="Kohler A."/>
            <person name="Feng B."/>
            <person name="Cao Y."/>
            <person name="Lipzen A."/>
            <person name="Daum C."/>
            <person name="Hundley H."/>
            <person name="Pangilinan J."/>
            <person name="Johnson J."/>
            <person name="Barry K."/>
            <person name="LaButti K."/>
            <person name="Ng V."/>
            <person name="Ahrendt S."/>
            <person name="Min B."/>
            <person name="Choi I.G."/>
            <person name="Park H."/>
            <person name="Plett J.M."/>
            <person name="Magnuson J."/>
            <person name="Spatafora J.W."/>
            <person name="Nagy L.G."/>
            <person name="Henrissat B."/>
            <person name="Grigoriev I.V."/>
            <person name="Yang Z.L."/>
            <person name="Xu J."/>
            <person name="Martin F.M."/>
        </authorList>
    </citation>
    <scope>NUCLEOTIDE SEQUENCE</scope>
    <source>
        <strain evidence="1">KUC20120723A-06</strain>
    </source>
</reference>
<comment type="caution">
    <text evidence="1">The sequence shown here is derived from an EMBL/GenBank/DDBJ whole genome shotgun (WGS) entry which is preliminary data.</text>
</comment>
<name>A0ACB8BFV9_9AGAM</name>
<sequence>MPRLDFDVLLLIFNSLLRDVHGASLLPAQSQTYLKDFAALARTCRAFCNPALDILWSTQVSLVPFMSTFPRDLWEFLTRNITSNEWERPLIYARRIKRLALGRHEVPLASLPTEAHHTTLCSLLSAFPSELLFPNLSELKIGSASWKFGAHFQRFEFCLLRLINPKFRLLDFASDPVLNPNLSSIVDSIFKTCCELETLKIHVDHWRRSETLHMTQLDQLRRLRSLRISGEWASVSPDALLRIGSLENLEDLNIHLLDNAYADISLWQGFPGDLFKSLRKLTLNTFALEYGDALIYSISSTRLEEISLNTYRKQHHTSLHNTFKSLARQSLHFPNLRSLIVSLPTLYRAEELISPANAPSIICPLLSGSFRALRTLEIKLTEKFPVPVPLDISEIPDALPFLEVLKLPYLVAEGMTLHSVLQTARRCKFLRVLGVDFNGTVINEPSEGEEPATTLRVLKVGRSPIDEPNDVATFLQRWFPNLTRVKPSSLSEWEEEWEEVNDLVTSARRGDTDRG</sequence>
<evidence type="ECO:0000313" key="1">
    <source>
        <dbReference type="EMBL" id="KAH7924076.1"/>
    </source>
</evidence>
<proteinExistence type="predicted"/>
<evidence type="ECO:0000313" key="2">
    <source>
        <dbReference type="Proteomes" id="UP000790709"/>
    </source>
</evidence>